<dbReference type="SUPFAM" id="SSF57850">
    <property type="entry name" value="RING/U-box"/>
    <property type="match status" value="1"/>
</dbReference>
<keyword evidence="1" id="KW-0862">Zinc</keyword>
<dbReference type="InterPro" id="IPR001841">
    <property type="entry name" value="Znf_RING"/>
</dbReference>
<dbReference type="PANTHER" id="PTHR40237">
    <property type="entry name" value="LD44813P"/>
    <property type="match status" value="1"/>
</dbReference>
<dbReference type="CDD" id="cd11605">
    <property type="entry name" value="RWD_DRWD_ELF-like"/>
    <property type="match status" value="1"/>
</dbReference>
<dbReference type="SMART" id="SM00184">
    <property type="entry name" value="RING"/>
    <property type="match status" value="1"/>
</dbReference>
<evidence type="ECO:0000256" key="3">
    <source>
        <dbReference type="SAM" id="MobiDB-lite"/>
    </source>
</evidence>
<dbReference type="GO" id="GO:0008270">
    <property type="term" value="F:zinc ion binding"/>
    <property type="evidence" value="ECO:0007669"/>
    <property type="project" value="UniProtKB-KW"/>
</dbReference>
<dbReference type="PROSITE" id="PS50089">
    <property type="entry name" value="ZF_RING_2"/>
    <property type="match status" value="1"/>
</dbReference>
<keyword evidence="2" id="KW-0175">Coiled coil</keyword>
<evidence type="ECO:0000259" key="4">
    <source>
        <dbReference type="PROSITE" id="PS50089"/>
    </source>
</evidence>
<proteinExistence type="predicted"/>
<protein>
    <recommendedName>
        <fullName evidence="4">RING-type domain-containing protein</fullName>
    </recommendedName>
</protein>
<feature type="domain" description="RING-type" evidence="4">
    <location>
        <begin position="367"/>
        <end position="433"/>
    </location>
</feature>
<accession>A0A7S3M8B6</accession>
<dbReference type="Gene3D" id="3.30.40.10">
    <property type="entry name" value="Zinc/RING finger domain, C3HC4 (zinc finger)"/>
    <property type="match status" value="1"/>
</dbReference>
<evidence type="ECO:0000256" key="1">
    <source>
        <dbReference type="PROSITE-ProRule" id="PRU00175"/>
    </source>
</evidence>
<evidence type="ECO:0000313" key="5">
    <source>
        <dbReference type="EMBL" id="CAE0285976.1"/>
    </source>
</evidence>
<feature type="coiled-coil region" evidence="2">
    <location>
        <begin position="291"/>
        <end position="344"/>
    </location>
</feature>
<organism evidence="5">
    <name type="scientific">Spumella elongata</name>
    <dbReference type="NCBI Taxonomy" id="89044"/>
    <lineage>
        <taxon>Eukaryota</taxon>
        <taxon>Sar</taxon>
        <taxon>Stramenopiles</taxon>
        <taxon>Ochrophyta</taxon>
        <taxon>Chrysophyceae</taxon>
        <taxon>Chromulinales</taxon>
        <taxon>Chromulinaceae</taxon>
        <taxon>Spumella</taxon>
    </lineage>
</organism>
<keyword evidence="1" id="KW-0863">Zinc-finger</keyword>
<gene>
    <name evidence="5" type="ORF">SELO1098_LOCUS14817</name>
</gene>
<dbReference type="Pfam" id="PF05773">
    <property type="entry name" value="RWD"/>
    <property type="match status" value="1"/>
</dbReference>
<dbReference type="EMBL" id="HBIC01029395">
    <property type="protein sequence ID" value="CAE0285976.1"/>
    <property type="molecule type" value="Transcribed_RNA"/>
</dbReference>
<feature type="region of interest" description="Disordered" evidence="3">
    <location>
        <begin position="377"/>
        <end position="396"/>
    </location>
</feature>
<name>A0A7S3M8B6_9STRA</name>
<sequence>MMSEFSDEQCDKGDGSDVVNQSELLTEGCSAESINPRASAMKEDLAFIRECITPAAVITVSKEYVTLVIIRTQYSRVQFHVGYTEAYPFELPTLELSSPTLPIPLLQNKQKECLENARPLLGQSMMKALYEPIHKFIHTNMFIPCWKEMKQISTLCENKGKIGADEKEGVVLLKLNCCKYKHTVKLKVPYNYPEDGVKVEFSNSNFPEDIQYMFQSQVDEIVRRCAAGATVEQAMQVSNPIKFAEIASKSVTPTPRLTTNNLLSLKHDVGVLKQISDLRVATTSGSKAKYVTQVNAERREARRDLRKLAREESAADQEAQKAILEEEQNEMKDLIKGKASETAQPSLYAAAHFLVEDFACRLPLELCQACKKPVLPELPESEKPPDSAPSTSKTRAARANLKPMRTFCGHWLHFQCLNEWLTTPPFVRMCPVCARRIWHPDWPEDHKQLEKAWQANEARKREMCDVSDFMGMGEKFSAK</sequence>
<dbReference type="PANTHER" id="PTHR40237:SF1">
    <property type="entry name" value="LD44813P"/>
    <property type="match status" value="1"/>
</dbReference>
<dbReference type="InterPro" id="IPR013083">
    <property type="entry name" value="Znf_RING/FYVE/PHD"/>
</dbReference>
<dbReference type="AlphaFoldDB" id="A0A7S3M8B6"/>
<evidence type="ECO:0000256" key="2">
    <source>
        <dbReference type="SAM" id="Coils"/>
    </source>
</evidence>
<keyword evidence="1" id="KW-0479">Metal-binding</keyword>
<dbReference type="InterPro" id="IPR006575">
    <property type="entry name" value="RWD_dom"/>
</dbReference>
<reference evidence="5" key="1">
    <citation type="submission" date="2021-01" db="EMBL/GenBank/DDBJ databases">
        <authorList>
            <person name="Corre E."/>
            <person name="Pelletier E."/>
            <person name="Niang G."/>
            <person name="Scheremetjew M."/>
            <person name="Finn R."/>
            <person name="Kale V."/>
            <person name="Holt S."/>
            <person name="Cochrane G."/>
            <person name="Meng A."/>
            <person name="Brown T."/>
            <person name="Cohen L."/>
        </authorList>
    </citation>
    <scope>NUCLEOTIDE SEQUENCE</scope>
    <source>
        <strain evidence="5">CCAP 955/1</strain>
    </source>
</reference>